<name>A0A9P0P6Q3_ACAOB</name>
<dbReference type="GO" id="GO:0003676">
    <property type="term" value="F:nucleic acid binding"/>
    <property type="evidence" value="ECO:0007669"/>
    <property type="project" value="InterPro"/>
</dbReference>
<reference evidence="2" key="1">
    <citation type="submission" date="2022-03" db="EMBL/GenBank/DDBJ databases">
        <authorList>
            <person name="Sayadi A."/>
        </authorList>
    </citation>
    <scope>NUCLEOTIDE SEQUENCE</scope>
</reference>
<organism evidence="2 4">
    <name type="scientific">Acanthoscelides obtectus</name>
    <name type="common">Bean weevil</name>
    <name type="synonym">Bruchus obtectus</name>
    <dbReference type="NCBI Taxonomy" id="200917"/>
    <lineage>
        <taxon>Eukaryota</taxon>
        <taxon>Metazoa</taxon>
        <taxon>Ecdysozoa</taxon>
        <taxon>Arthropoda</taxon>
        <taxon>Hexapoda</taxon>
        <taxon>Insecta</taxon>
        <taxon>Pterygota</taxon>
        <taxon>Neoptera</taxon>
        <taxon>Endopterygota</taxon>
        <taxon>Coleoptera</taxon>
        <taxon>Polyphaga</taxon>
        <taxon>Cucujiformia</taxon>
        <taxon>Chrysomeloidea</taxon>
        <taxon>Chrysomelidae</taxon>
        <taxon>Bruchinae</taxon>
        <taxon>Bruchini</taxon>
        <taxon>Acanthoscelides</taxon>
    </lineage>
</organism>
<evidence type="ECO:0000313" key="2">
    <source>
        <dbReference type="EMBL" id="CAH1973217.1"/>
    </source>
</evidence>
<dbReference type="AlphaFoldDB" id="A0A9P0P6Q3"/>
<evidence type="ECO:0000259" key="1">
    <source>
        <dbReference type="Pfam" id="PF13358"/>
    </source>
</evidence>
<protein>
    <recommendedName>
        <fullName evidence="1">Tc1-like transposase DDE domain-containing protein</fullName>
    </recommendedName>
</protein>
<gene>
    <name evidence="2" type="ORF">ACAOBT_LOCUS10421</name>
    <name evidence="3" type="ORF">ACAOBT_LOCUS35360</name>
</gene>
<dbReference type="InterPro" id="IPR038717">
    <property type="entry name" value="Tc1-like_DDE_dom"/>
</dbReference>
<dbReference type="Pfam" id="PF13358">
    <property type="entry name" value="DDE_3"/>
    <property type="match status" value="1"/>
</dbReference>
<evidence type="ECO:0000313" key="3">
    <source>
        <dbReference type="EMBL" id="CAH2016438.1"/>
    </source>
</evidence>
<dbReference type="Proteomes" id="UP001152888">
    <property type="component" value="Unassembled WGS sequence"/>
</dbReference>
<dbReference type="EMBL" id="CAKOFQ010008897">
    <property type="protein sequence ID" value="CAH2016438.1"/>
    <property type="molecule type" value="Genomic_DNA"/>
</dbReference>
<accession>A0A9P0P6Q3</accession>
<keyword evidence="4" id="KW-1185">Reference proteome</keyword>
<evidence type="ECO:0000313" key="4">
    <source>
        <dbReference type="Proteomes" id="UP001152888"/>
    </source>
</evidence>
<comment type="caution">
    <text evidence="2">The sequence shown here is derived from an EMBL/GenBank/DDBJ whole genome shotgun (WGS) entry which is preliminary data.</text>
</comment>
<sequence length="156" mass="18133">MRNNRSSELDVGTRGSVLFSDETRICIHGSDRRRKVYRRPRERFADCCFEERSAYGGVSCTIWGANSIGAQTDPEFIRRDDRFHGRRGLTAARYIEEMLAIHVVPYDDYIGDEFTFMHDKATSHTARIVQDYIVEVCFRVKQWPAYSSDLNPIENL</sequence>
<dbReference type="OrthoDB" id="25402at2759"/>
<proteinExistence type="predicted"/>
<feature type="domain" description="Tc1-like transposase DDE" evidence="1">
    <location>
        <begin position="17"/>
        <end position="156"/>
    </location>
</feature>
<dbReference type="EMBL" id="CAKOFQ010006806">
    <property type="protein sequence ID" value="CAH1973217.1"/>
    <property type="molecule type" value="Genomic_DNA"/>
</dbReference>
<dbReference type="InterPro" id="IPR036397">
    <property type="entry name" value="RNaseH_sf"/>
</dbReference>
<dbReference type="Gene3D" id="3.30.420.10">
    <property type="entry name" value="Ribonuclease H-like superfamily/Ribonuclease H"/>
    <property type="match status" value="1"/>
</dbReference>